<evidence type="ECO:0000313" key="2">
    <source>
        <dbReference type="Proteomes" id="UP000708208"/>
    </source>
</evidence>
<evidence type="ECO:0000313" key="1">
    <source>
        <dbReference type="EMBL" id="CAG7731965.1"/>
    </source>
</evidence>
<sequence>MFRRKCLSRMCQTGSVVSSFDVCKLTFPQPPPVHQGSPDVGILNVGS</sequence>
<accession>A0A8J2KTI8</accession>
<keyword evidence="2" id="KW-1185">Reference proteome</keyword>
<dbReference type="EMBL" id="CAJVCH010222307">
    <property type="protein sequence ID" value="CAG7731965.1"/>
    <property type="molecule type" value="Genomic_DNA"/>
</dbReference>
<gene>
    <name evidence="1" type="ORF">AFUS01_LOCUS20514</name>
</gene>
<reference evidence="1" key="1">
    <citation type="submission" date="2021-06" db="EMBL/GenBank/DDBJ databases">
        <authorList>
            <person name="Hodson N. C."/>
            <person name="Mongue J. A."/>
            <person name="Jaron S. K."/>
        </authorList>
    </citation>
    <scope>NUCLEOTIDE SEQUENCE</scope>
</reference>
<feature type="non-terminal residue" evidence="1">
    <location>
        <position position="47"/>
    </location>
</feature>
<name>A0A8J2KTI8_9HEXA</name>
<protein>
    <submittedName>
        <fullName evidence="1">Uncharacterized protein</fullName>
    </submittedName>
</protein>
<proteinExistence type="predicted"/>
<dbReference type="AlphaFoldDB" id="A0A8J2KTI8"/>
<organism evidence="1 2">
    <name type="scientific">Allacma fusca</name>
    <dbReference type="NCBI Taxonomy" id="39272"/>
    <lineage>
        <taxon>Eukaryota</taxon>
        <taxon>Metazoa</taxon>
        <taxon>Ecdysozoa</taxon>
        <taxon>Arthropoda</taxon>
        <taxon>Hexapoda</taxon>
        <taxon>Collembola</taxon>
        <taxon>Symphypleona</taxon>
        <taxon>Sminthuridae</taxon>
        <taxon>Allacma</taxon>
    </lineage>
</organism>
<comment type="caution">
    <text evidence="1">The sequence shown here is derived from an EMBL/GenBank/DDBJ whole genome shotgun (WGS) entry which is preliminary data.</text>
</comment>
<dbReference type="Proteomes" id="UP000708208">
    <property type="component" value="Unassembled WGS sequence"/>
</dbReference>